<accession>A0A835B434</accession>
<name>A0A835B434_9POAL</name>
<keyword evidence="4" id="KW-1185">Reference proteome</keyword>
<dbReference type="PANTHER" id="PTHR33074:SF128">
    <property type="entry name" value="EXPRESSED PROTEIN"/>
    <property type="match status" value="1"/>
</dbReference>
<dbReference type="EMBL" id="JACEFO010002150">
    <property type="protein sequence ID" value="KAF8677248.1"/>
    <property type="molecule type" value="Genomic_DNA"/>
</dbReference>
<proteinExistence type="predicted"/>
<dbReference type="Pfam" id="PF07762">
    <property type="entry name" value="DUF1618"/>
    <property type="match status" value="1"/>
</dbReference>
<sequence>MWVCTAAVLHDVPVAVFSGEATAPSSASPPSPTICENGLFHGARPVASRNGRVVLELRNKAGAGDELALAVKPGAAISWHDLCHLGSCVVLRRVVYWAMFRQALGVRLDGAGAAAVVAGVFTVPLLWMGLNDAGEAVMAGVCGNKPLMGQLKRETPDGKLSYVCTGVVGKTRRLSQLHRRGSTMTTSSLTRWPERRDKIVLDQFMVSERKELKLKVRWFGERSGAVLFTMNLATRSVEKLADGVKCNSWRNVFGYEMDHAALLAIRRRDDKLNLALPARIYSVKMPEPGSRRLNRSRRTYASLCLSLPCRPRVSSSSSVKVHRSIAMSAAAFPSWVLLEPFVFRRDDDDSFPDETKAPIRATGTTTWGATFRIAFSVADPPRISRLYAQLPAPGFLGREANPLAIMGTHRHLALFRVGTQAAEEAIVQNFFVLNAKHHHPSSELKLLPPCTEPSFDYTRRSLRLPRRRRLRRLPDEDATPRLLNFFSLGFWCRGEEDEFVVAELTLFKPIDRSRVFADICLLHSTSDAAADQQLTWKSMRVELFLSTNNNRSAGDADLCQIRWWYTDAVIPFDKWLCWVDYQRGILLCDMSKLPNHPTVSFIWFPLDKLPISGNRNGTSTCCYRAVSVVDRGRKLKFVNITRQDGVPFAALKPGTGFTVTCHTLVLGGDGSMAWKEDYTVTSGELWEANTPDRLPRHILMFPRVNMDRPHVAHFLSVEFGFVNKKMWLVSIDMSTRTVESSSLYINGNEGLQTDDADLIRYRSMSALPFMPCEFPEFLNSSSKKPNEDSTTTPASDSAHRV</sequence>
<dbReference type="PANTHER" id="PTHR33074">
    <property type="entry name" value="EXPRESSED PROTEIN-RELATED"/>
    <property type="match status" value="1"/>
</dbReference>
<feature type="domain" description="DUF1618" evidence="2">
    <location>
        <begin position="578"/>
        <end position="711"/>
    </location>
</feature>
<evidence type="ECO:0000313" key="3">
    <source>
        <dbReference type="EMBL" id="KAF8677248.1"/>
    </source>
</evidence>
<feature type="region of interest" description="Disordered" evidence="1">
    <location>
        <begin position="778"/>
        <end position="801"/>
    </location>
</feature>
<dbReference type="AlphaFoldDB" id="A0A835B434"/>
<protein>
    <recommendedName>
        <fullName evidence="2">DUF1618 domain-containing protein</fullName>
    </recommendedName>
</protein>
<feature type="compositionally biased region" description="Polar residues" evidence="1">
    <location>
        <begin position="778"/>
        <end position="795"/>
    </location>
</feature>
<organism evidence="3 4">
    <name type="scientific">Digitaria exilis</name>
    <dbReference type="NCBI Taxonomy" id="1010633"/>
    <lineage>
        <taxon>Eukaryota</taxon>
        <taxon>Viridiplantae</taxon>
        <taxon>Streptophyta</taxon>
        <taxon>Embryophyta</taxon>
        <taxon>Tracheophyta</taxon>
        <taxon>Spermatophyta</taxon>
        <taxon>Magnoliopsida</taxon>
        <taxon>Liliopsida</taxon>
        <taxon>Poales</taxon>
        <taxon>Poaceae</taxon>
        <taxon>PACMAD clade</taxon>
        <taxon>Panicoideae</taxon>
        <taxon>Panicodae</taxon>
        <taxon>Paniceae</taxon>
        <taxon>Anthephorinae</taxon>
        <taxon>Digitaria</taxon>
    </lineage>
</organism>
<gene>
    <name evidence="3" type="ORF">HU200_046728</name>
</gene>
<reference evidence="3" key="1">
    <citation type="submission" date="2020-07" db="EMBL/GenBank/DDBJ databases">
        <title>Genome sequence and genetic diversity analysis of an under-domesticated orphan crop, white fonio (Digitaria exilis).</title>
        <authorList>
            <person name="Bennetzen J.L."/>
            <person name="Chen S."/>
            <person name="Ma X."/>
            <person name="Wang X."/>
            <person name="Yssel A.E.J."/>
            <person name="Chaluvadi S.R."/>
            <person name="Johnson M."/>
            <person name="Gangashetty P."/>
            <person name="Hamidou F."/>
            <person name="Sanogo M.D."/>
            <person name="Zwaenepoel A."/>
            <person name="Wallace J."/>
            <person name="Van De Peer Y."/>
            <person name="Van Deynze A."/>
        </authorList>
    </citation>
    <scope>NUCLEOTIDE SEQUENCE</scope>
    <source>
        <tissue evidence="3">Leaves</tissue>
    </source>
</reference>
<dbReference type="Proteomes" id="UP000636709">
    <property type="component" value="Unassembled WGS sequence"/>
</dbReference>
<evidence type="ECO:0000259" key="2">
    <source>
        <dbReference type="Pfam" id="PF07762"/>
    </source>
</evidence>
<dbReference type="InterPro" id="IPR011676">
    <property type="entry name" value="DUF1618"/>
</dbReference>
<evidence type="ECO:0000256" key="1">
    <source>
        <dbReference type="SAM" id="MobiDB-lite"/>
    </source>
</evidence>
<evidence type="ECO:0000313" key="4">
    <source>
        <dbReference type="Proteomes" id="UP000636709"/>
    </source>
</evidence>
<comment type="caution">
    <text evidence="3">The sequence shown here is derived from an EMBL/GenBank/DDBJ whole genome shotgun (WGS) entry which is preliminary data.</text>
</comment>